<dbReference type="Pfam" id="PF04973">
    <property type="entry name" value="NMN_transporter"/>
    <property type="match status" value="1"/>
</dbReference>
<dbReference type="GO" id="GO:0034257">
    <property type="term" value="F:nicotinamide riboside transmembrane transporter activity"/>
    <property type="evidence" value="ECO:0007669"/>
    <property type="project" value="InterPro"/>
</dbReference>
<keyword evidence="5 7" id="KW-1133">Transmembrane helix</keyword>
<dbReference type="NCBIfam" id="TIGR01528">
    <property type="entry name" value="NMN_trans_PnuC"/>
    <property type="match status" value="1"/>
</dbReference>
<keyword evidence="3" id="KW-1003">Cell membrane</keyword>
<accession>A0A6J7XSN7</accession>
<keyword evidence="4 7" id="KW-0812">Transmembrane</keyword>
<name>A0A6J7XSN7_9ZZZZ</name>
<gene>
    <name evidence="8" type="ORF">UFOPK3554_00664</name>
</gene>
<dbReference type="EMBL" id="CAFBSG010000008">
    <property type="protein sequence ID" value="CAB5240123.1"/>
    <property type="molecule type" value="Genomic_DNA"/>
</dbReference>
<feature type="transmembrane region" description="Helical" evidence="7">
    <location>
        <begin position="46"/>
        <end position="74"/>
    </location>
</feature>
<dbReference type="GO" id="GO:0005886">
    <property type="term" value="C:plasma membrane"/>
    <property type="evidence" value="ECO:0007669"/>
    <property type="project" value="UniProtKB-SubCell"/>
</dbReference>
<evidence type="ECO:0000256" key="3">
    <source>
        <dbReference type="ARBA" id="ARBA00022475"/>
    </source>
</evidence>
<evidence type="ECO:0000256" key="1">
    <source>
        <dbReference type="ARBA" id="ARBA00004651"/>
    </source>
</evidence>
<evidence type="ECO:0000256" key="4">
    <source>
        <dbReference type="ARBA" id="ARBA00022692"/>
    </source>
</evidence>
<evidence type="ECO:0000256" key="2">
    <source>
        <dbReference type="ARBA" id="ARBA00022448"/>
    </source>
</evidence>
<comment type="subcellular location">
    <subcellularLocation>
        <location evidence="1">Cell membrane</location>
        <topology evidence="1">Multi-pass membrane protein</topology>
    </subcellularLocation>
</comment>
<feature type="transmembrane region" description="Helical" evidence="7">
    <location>
        <begin position="162"/>
        <end position="182"/>
    </location>
</feature>
<keyword evidence="6 7" id="KW-0472">Membrane</keyword>
<dbReference type="InterPro" id="IPR006419">
    <property type="entry name" value="NMN_transpt_PnuC"/>
</dbReference>
<evidence type="ECO:0000256" key="7">
    <source>
        <dbReference type="SAM" id="Phobius"/>
    </source>
</evidence>
<keyword evidence="2" id="KW-0813">Transport</keyword>
<evidence type="ECO:0000313" key="8">
    <source>
        <dbReference type="EMBL" id="CAB5240123.1"/>
    </source>
</evidence>
<dbReference type="PANTHER" id="PTHR36122">
    <property type="entry name" value="NICOTINAMIDE RIBOSIDE TRANSPORTER PNUC"/>
    <property type="match status" value="1"/>
</dbReference>
<dbReference type="PANTHER" id="PTHR36122:SF2">
    <property type="entry name" value="NICOTINAMIDE RIBOSIDE TRANSPORTER PNUC"/>
    <property type="match status" value="1"/>
</dbReference>
<protein>
    <submittedName>
        <fullName evidence="8">Unannotated protein</fullName>
    </submittedName>
</protein>
<feature type="transmembrane region" description="Helical" evidence="7">
    <location>
        <begin position="15"/>
        <end position="34"/>
    </location>
</feature>
<organism evidence="8">
    <name type="scientific">freshwater metagenome</name>
    <dbReference type="NCBI Taxonomy" id="449393"/>
    <lineage>
        <taxon>unclassified sequences</taxon>
        <taxon>metagenomes</taxon>
        <taxon>ecological metagenomes</taxon>
    </lineage>
</organism>
<reference evidence="8" key="1">
    <citation type="submission" date="2020-05" db="EMBL/GenBank/DDBJ databases">
        <authorList>
            <person name="Chiriac C."/>
            <person name="Salcher M."/>
            <person name="Ghai R."/>
            <person name="Kavagutti S V."/>
        </authorList>
    </citation>
    <scope>NUCLEOTIDE SEQUENCE</scope>
</reference>
<evidence type="ECO:0000256" key="6">
    <source>
        <dbReference type="ARBA" id="ARBA00023136"/>
    </source>
</evidence>
<feature type="transmembrane region" description="Helical" evidence="7">
    <location>
        <begin position="94"/>
        <end position="115"/>
    </location>
</feature>
<sequence length="193" mass="21475">MSTIVFTAWGYDVSFLELIASVTSFIGVGLGVTAKRITWPWWALSSALYALFFYQADLFASSALQFVFIAAAIWGWFGWGPKGATPSKLSRTQLAWWSTALLVGTVALTPALIAVKAAATWSDAFILVGSVIAQVLMVYEKYESWPLWFVVDAVGTIQYARLGYWFTAVLYLAFTIIALVGWRRWYASHRSSL</sequence>
<dbReference type="AlphaFoldDB" id="A0A6J7XSN7"/>
<proteinExistence type="predicted"/>
<evidence type="ECO:0000256" key="5">
    <source>
        <dbReference type="ARBA" id="ARBA00022989"/>
    </source>
</evidence>
<feature type="transmembrane region" description="Helical" evidence="7">
    <location>
        <begin position="124"/>
        <end position="142"/>
    </location>
</feature>